<feature type="binding site" evidence="7">
    <location>
        <position position="58"/>
    </location>
    <ligand>
        <name>urate</name>
        <dbReference type="ChEBI" id="CHEBI:17775"/>
    </ligand>
</feature>
<feature type="binding site" evidence="7">
    <location>
        <position position="57"/>
    </location>
    <ligand>
        <name>5-hydroxyisourate</name>
        <dbReference type="ChEBI" id="CHEBI:18072"/>
    </ligand>
</feature>
<feature type="binding site" evidence="7">
    <location>
        <position position="221"/>
    </location>
    <ligand>
        <name>urate</name>
        <dbReference type="ChEBI" id="CHEBI:17775"/>
    </ligand>
</feature>
<evidence type="ECO:0000256" key="6">
    <source>
        <dbReference type="PIRSR" id="PIRSR000241-1"/>
    </source>
</evidence>
<dbReference type="Proteomes" id="UP000261811">
    <property type="component" value="Unassembled WGS sequence"/>
</dbReference>
<feature type="active site" description="Charge relay system" evidence="6">
    <location>
        <position position="249"/>
    </location>
</feature>
<comment type="catalytic activity">
    <reaction evidence="5 8">
        <text>urate + O2 + H2O = 5-hydroxyisourate + H2O2</text>
        <dbReference type="Rhea" id="RHEA:21368"/>
        <dbReference type="ChEBI" id="CHEBI:15377"/>
        <dbReference type="ChEBI" id="CHEBI:15379"/>
        <dbReference type="ChEBI" id="CHEBI:16240"/>
        <dbReference type="ChEBI" id="CHEBI:17775"/>
        <dbReference type="ChEBI" id="CHEBI:18072"/>
        <dbReference type="EC" id="1.7.3.3"/>
    </reaction>
</comment>
<dbReference type="PANTHER" id="PTHR42874:SF1">
    <property type="entry name" value="URICASE"/>
    <property type="match status" value="1"/>
</dbReference>
<feature type="binding site" evidence="7">
    <location>
        <position position="247"/>
    </location>
    <ligand>
        <name>urate</name>
        <dbReference type="ChEBI" id="CHEBI:17775"/>
    </ligand>
</feature>
<dbReference type="EMBL" id="QURH01000050">
    <property type="protein sequence ID" value="RFU43130.1"/>
    <property type="molecule type" value="Genomic_DNA"/>
</dbReference>
<feature type="binding site" evidence="7">
    <location>
        <position position="57"/>
    </location>
    <ligand>
        <name>O2</name>
        <dbReference type="ChEBI" id="CHEBI:15379"/>
    </ligand>
</feature>
<keyword evidence="3 5" id="KW-0659">Purine metabolism</keyword>
<dbReference type="Pfam" id="PF01014">
    <property type="entry name" value="Uricase"/>
    <property type="match status" value="2"/>
</dbReference>
<accession>A0A372JT54</accession>
<dbReference type="EC" id="1.7.3.3" evidence="5 8"/>
<comment type="similarity">
    <text evidence="2 5 8">Belongs to the uricase family.</text>
</comment>
<evidence type="ECO:0000256" key="5">
    <source>
        <dbReference type="PIRNR" id="PIRNR000241"/>
    </source>
</evidence>
<comment type="pathway">
    <text evidence="1 5">Purine metabolism; urate degradation; (S)-allantoin from urate: step 1/3.</text>
</comment>
<keyword evidence="4 5" id="KW-0560">Oxidoreductase</keyword>
<proteinExistence type="inferred from homology"/>
<sequence length="294" mass="32295">MAIVLGPNRYGKAETRVVRVTRDGPTHHVKDLNVSVSLSGDMDRVHLAGDNAAVLTTDAQKNTVFAFARKHGVGEIEDFALLLARHFTDSQPTIHHARVEIEEYTWNRIAHQDGPPRPHSFVRSGAETRTCLVHSDGTGGAESVVSGLKDLVVMNSTGSEFHGFIKDEYTTLPETDDRILATAVTARWRHRGDPDDWGRSYCEARGRLLDAFAGTHSLSLQQTLYEMGRRVLAGCPEVCEVRLAMPNKHHFAVNLSPFGLDNPNEVFHAADRPYGLIEGTVADDAGPTPGPAWE</sequence>
<evidence type="ECO:0000313" key="9">
    <source>
        <dbReference type="EMBL" id="RFU43130.1"/>
    </source>
</evidence>
<evidence type="ECO:0000256" key="4">
    <source>
        <dbReference type="ARBA" id="ARBA00023002"/>
    </source>
</evidence>
<evidence type="ECO:0000256" key="2">
    <source>
        <dbReference type="ARBA" id="ARBA00009760"/>
    </source>
</evidence>
<feature type="active site" description="Charge relay system" evidence="6">
    <location>
        <position position="57"/>
    </location>
</feature>
<dbReference type="GO" id="GO:0004846">
    <property type="term" value="F:urate oxidase activity"/>
    <property type="evidence" value="ECO:0007669"/>
    <property type="project" value="UniProtKB-EC"/>
</dbReference>
<evidence type="ECO:0000256" key="8">
    <source>
        <dbReference type="RuleBase" id="RU004455"/>
    </source>
</evidence>
<protein>
    <recommendedName>
        <fullName evidence="5 8">Uricase</fullName>
        <ecNumber evidence="5 8">1.7.3.3</ecNumber>
    </recommendedName>
    <alternativeName>
        <fullName evidence="5">Urate oxidase</fullName>
    </alternativeName>
</protein>
<feature type="binding site" evidence="7">
    <location>
        <position position="178"/>
    </location>
    <ligand>
        <name>5-hydroxyisourate</name>
        <dbReference type="ChEBI" id="CHEBI:18072"/>
    </ligand>
</feature>
<feature type="binding site" evidence="7">
    <location>
        <position position="178"/>
    </location>
    <ligand>
        <name>urate</name>
        <dbReference type="ChEBI" id="CHEBI:17775"/>
    </ligand>
</feature>
<feature type="active site" description="Charge relay system" evidence="6">
    <location>
        <position position="12"/>
    </location>
</feature>
<dbReference type="GO" id="GO:0006144">
    <property type="term" value="P:purine nucleobase metabolic process"/>
    <property type="evidence" value="ECO:0007669"/>
    <property type="project" value="UniProtKB-KW"/>
</dbReference>
<organism evidence="9 10">
    <name type="scientific">Actinomadura logoneensis</name>
    <dbReference type="NCBI Taxonomy" id="2293572"/>
    <lineage>
        <taxon>Bacteria</taxon>
        <taxon>Bacillati</taxon>
        <taxon>Actinomycetota</taxon>
        <taxon>Actinomycetes</taxon>
        <taxon>Streptosporangiales</taxon>
        <taxon>Thermomonosporaceae</taxon>
        <taxon>Actinomadura</taxon>
    </lineage>
</organism>
<keyword evidence="10" id="KW-1185">Reference proteome</keyword>
<comment type="function">
    <text evidence="5 8">Catalyzes the oxidation of uric acid to 5-hydroxyisourate, which is further processed to form (S)-allantoin.</text>
</comment>
<dbReference type="SUPFAM" id="SSF55620">
    <property type="entry name" value="Tetrahydrobiopterin biosynthesis enzymes-like"/>
    <property type="match status" value="2"/>
</dbReference>
<dbReference type="OrthoDB" id="9809009at2"/>
<dbReference type="UniPathway" id="UPA00394">
    <property type="reaction ID" value="UER00650"/>
</dbReference>
<dbReference type="PANTHER" id="PTHR42874">
    <property type="entry name" value="URICASE"/>
    <property type="match status" value="1"/>
</dbReference>
<dbReference type="InterPro" id="IPR002042">
    <property type="entry name" value="Uricase"/>
</dbReference>
<feature type="binding site" evidence="7">
    <location>
        <position position="161"/>
    </location>
    <ligand>
        <name>urate</name>
        <dbReference type="ChEBI" id="CHEBI:17775"/>
    </ligand>
</feature>
<gene>
    <name evidence="9" type="primary">pucL</name>
    <name evidence="9" type="ORF">DZF91_02745</name>
</gene>
<evidence type="ECO:0000256" key="3">
    <source>
        <dbReference type="ARBA" id="ARBA00022631"/>
    </source>
</evidence>
<evidence type="ECO:0000256" key="1">
    <source>
        <dbReference type="ARBA" id="ARBA00004831"/>
    </source>
</evidence>
<reference evidence="9 10" key="1">
    <citation type="submission" date="2018-08" db="EMBL/GenBank/DDBJ databases">
        <title>Actinomadura jelena sp. nov., a novel Actinomycete isolated from soil in Chad.</title>
        <authorList>
            <person name="Shi L."/>
        </authorList>
    </citation>
    <scope>NUCLEOTIDE SEQUENCE [LARGE SCALE GENOMIC DNA]</scope>
    <source>
        <strain evidence="9 10">NEAU-G17</strain>
    </source>
</reference>
<dbReference type="Gene3D" id="3.10.270.10">
    <property type="entry name" value="Urate Oxidase"/>
    <property type="match status" value="1"/>
</dbReference>
<comment type="caution">
    <text evidence="9">The sequence shown here is derived from an EMBL/GenBank/DDBJ whole genome shotgun (WGS) entry which is preliminary data.</text>
</comment>
<name>A0A372JT54_9ACTN</name>
<evidence type="ECO:0000313" key="10">
    <source>
        <dbReference type="Proteomes" id="UP000261811"/>
    </source>
</evidence>
<feature type="binding site" evidence="7">
    <location>
        <position position="57"/>
    </location>
    <ligand>
        <name>urate</name>
        <dbReference type="ChEBI" id="CHEBI:17775"/>
    </ligand>
</feature>
<dbReference type="NCBIfam" id="TIGR03383">
    <property type="entry name" value="urate_oxi"/>
    <property type="match status" value="1"/>
</dbReference>
<dbReference type="RefSeq" id="WP_117355934.1">
    <property type="nucleotide sequence ID" value="NZ_QURH01000050.1"/>
</dbReference>
<dbReference type="PRINTS" id="PR00093">
    <property type="entry name" value="URICASE"/>
</dbReference>
<feature type="binding site" evidence="7">
    <location>
        <position position="161"/>
    </location>
    <ligand>
        <name>5-hydroxyisourate</name>
        <dbReference type="ChEBI" id="CHEBI:18072"/>
    </ligand>
</feature>
<feature type="binding site" evidence="7">
    <location>
        <position position="247"/>
    </location>
    <ligand>
        <name>5-hydroxyisourate</name>
        <dbReference type="ChEBI" id="CHEBI:18072"/>
    </ligand>
</feature>
<feature type="binding site" evidence="7">
    <location>
        <position position="247"/>
    </location>
    <ligand>
        <name>O2</name>
        <dbReference type="ChEBI" id="CHEBI:15379"/>
    </ligand>
</feature>
<dbReference type="AlphaFoldDB" id="A0A372JT54"/>
<evidence type="ECO:0000256" key="7">
    <source>
        <dbReference type="PIRSR" id="PIRSR000241-2"/>
    </source>
</evidence>
<feature type="binding site" evidence="7">
    <location>
        <position position="221"/>
    </location>
    <ligand>
        <name>5-hydroxyisourate</name>
        <dbReference type="ChEBI" id="CHEBI:18072"/>
    </ligand>
</feature>
<dbReference type="GO" id="GO:0019628">
    <property type="term" value="P:urate catabolic process"/>
    <property type="evidence" value="ECO:0007669"/>
    <property type="project" value="UniProtKB-UniPathway"/>
</dbReference>
<dbReference type="PIRSF" id="PIRSF000241">
    <property type="entry name" value="Urate_oxidase"/>
    <property type="match status" value="1"/>
</dbReference>